<protein>
    <submittedName>
        <fullName evidence="1 3">Uncharacterized protein</fullName>
    </submittedName>
</protein>
<evidence type="ECO:0000313" key="2">
    <source>
        <dbReference type="Proteomes" id="UP000504638"/>
    </source>
</evidence>
<sequence length="125" mass="14007">MSGTLSQCGNRPSGFLRLPFEIRETPLLTGLRQLCLVAEQPLEAGAYFDGSTLEQETQIWIEWLGPILRYLAKNMSKTTTVSVDDNDVVETGELMQKCLSPGYNKVQTVTGDEIFLRSQFLEESD</sequence>
<evidence type="ECO:0000313" key="3">
    <source>
        <dbReference type="RefSeq" id="XP_033533864.1"/>
    </source>
</evidence>
<proteinExistence type="predicted"/>
<accession>A0A6G1G2G2</accession>
<dbReference type="EMBL" id="ML975158">
    <property type="protein sequence ID" value="KAF1812233.1"/>
    <property type="molecule type" value="Genomic_DNA"/>
</dbReference>
<dbReference type="AlphaFoldDB" id="A0A6G1G2G2"/>
<reference evidence="3" key="3">
    <citation type="submission" date="2025-04" db="UniProtKB">
        <authorList>
            <consortium name="RefSeq"/>
        </authorList>
    </citation>
    <scope>IDENTIFICATION</scope>
    <source>
        <strain evidence="3">CBS 781.70</strain>
    </source>
</reference>
<dbReference type="GeneID" id="54420075"/>
<dbReference type="RefSeq" id="XP_033533864.1">
    <property type="nucleotide sequence ID" value="XM_033679505.1"/>
</dbReference>
<dbReference type="Proteomes" id="UP000504638">
    <property type="component" value="Unplaced"/>
</dbReference>
<evidence type="ECO:0000313" key="1">
    <source>
        <dbReference type="EMBL" id="KAF1812233.1"/>
    </source>
</evidence>
<keyword evidence="2" id="KW-1185">Reference proteome</keyword>
<gene>
    <name evidence="1 3" type="ORF">P152DRAFT_458624</name>
</gene>
<reference evidence="3" key="2">
    <citation type="submission" date="2020-04" db="EMBL/GenBank/DDBJ databases">
        <authorList>
            <consortium name="NCBI Genome Project"/>
        </authorList>
    </citation>
    <scope>NUCLEOTIDE SEQUENCE</scope>
    <source>
        <strain evidence="3">CBS 781.70</strain>
    </source>
</reference>
<reference evidence="1 3" key="1">
    <citation type="submission" date="2020-01" db="EMBL/GenBank/DDBJ databases">
        <authorList>
            <consortium name="DOE Joint Genome Institute"/>
            <person name="Haridas S."/>
            <person name="Albert R."/>
            <person name="Binder M."/>
            <person name="Bloem J."/>
            <person name="Labutti K."/>
            <person name="Salamov A."/>
            <person name="Andreopoulos B."/>
            <person name="Baker S.E."/>
            <person name="Barry K."/>
            <person name="Bills G."/>
            <person name="Bluhm B.H."/>
            <person name="Cannon C."/>
            <person name="Castanera R."/>
            <person name="Culley D.E."/>
            <person name="Daum C."/>
            <person name="Ezra D."/>
            <person name="Gonzalez J.B."/>
            <person name="Henrissat B."/>
            <person name="Kuo A."/>
            <person name="Liang C."/>
            <person name="Lipzen A."/>
            <person name="Lutzoni F."/>
            <person name="Magnuson J."/>
            <person name="Mondo S."/>
            <person name="Nolan M."/>
            <person name="Ohm R."/>
            <person name="Pangilinan J."/>
            <person name="Park H.-J."/>
            <person name="Ramirez L."/>
            <person name="Alfaro M."/>
            <person name="Sun H."/>
            <person name="Tritt A."/>
            <person name="Yoshinaga Y."/>
            <person name="Zwiers L.-H."/>
            <person name="Turgeon B.G."/>
            <person name="Goodwin S.B."/>
            <person name="Spatafora J.W."/>
            <person name="Crous P.W."/>
            <person name="Grigoriev I.V."/>
        </authorList>
    </citation>
    <scope>NUCLEOTIDE SEQUENCE</scope>
    <source>
        <strain evidence="1 3">CBS 781.70</strain>
    </source>
</reference>
<name>A0A6G1G2G2_9PEZI</name>
<dbReference type="OrthoDB" id="62952at2759"/>
<organism evidence="1">
    <name type="scientific">Eremomyces bilateralis CBS 781.70</name>
    <dbReference type="NCBI Taxonomy" id="1392243"/>
    <lineage>
        <taxon>Eukaryota</taxon>
        <taxon>Fungi</taxon>
        <taxon>Dikarya</taxon>
        <taxon>Ascomycota</taxon>
        <taxon>Pezizomycotina</taxon>
        <taxon>Dothideomycetes</taxon>
        <taxon>Dothideomycetes incertae sedis</taxon>
        <taxon>Eremomycetales</taxon>
        <taxon>Eremomycetaceae</taxon>
        <taxon>Eremomyces</taxon>
    </lineage>
</organism>